<dbReference type="GO" id="GO:0031490">
    <property type="term" value="F:chromatin DNA binding"/>
    <property type="evidence" value="ECO:0007669"/>
    <property type="project" value="TreeGrafter"/>
</dbReference>
<dbReference type="SUPFAM" id="SSF51197">
    <property type="entry name" value="Clavaminate synthase-like"/>
    <property type="match status" value="1"/>
</dbReference>
<evidence type="ECO:0000256" key="3">
    <source>
        <dbReference type="ARBA" id="ARBA00023242"/>
    </source>
</evidence>
<dbReference type="GO" id="GO:0000118">
    <property type="term" value="C:histone deacetylase complex"/>
    <property type="evidence" value="ECO:0007669"/>
    <property type="project" value="TreeGrafter"/>
</dbReference>
<keyword evidence="3" id="KW-0539">Nucleus</keyword>
<organism evidence="5 6">
    <name type="scientific">Tigriopus californicus</name>
    <name type="common">Marine copepod</name>
    <dbReference type="NCBI Taxonomy" id="6832"/>
    <lineage>
        <taxon>Eukaryota</taxon>
        <taxon>Metazoa</taxon>
        <taxon>Ecdysozoa</taxon>
        <taxon>Arthropoda</taxon>
        <taxon>Crustacea</taxon>
        <taxon>Multicrustacea</taxon>
        <taxon>Hexanauplia</taxon>
        <taxon>Copepoda</taxon>
        <taxon>Harpacticoida</taxon>
        <taxon>Harpacticidae</taxon>
        <taxon>Tigriopus</taxon>
    </lineage>
</organism>
<keyword evidence="6" id="KW-1185">Reference proteome</keyword>
<evidence type="ECO:0000259" key="4">
    <source>
        <dbReference type="PROSITE" id="PS51184"/>
    </source>
</evidence>
<dbReference type="Gene3D" id="2.60.120.650">
    <property type="entry name" value="Cupin"/>
    <property type="match status" value="1"/>
</dbReference>
<evidence type="ECO:0000256" key="2">
    <source>
        <dbReference type="ARBA" id="ARBA00022723"/>
    </source>
</evidence>
<accession>A0A553PHF6</accession>
<protein>
    <recommendedName>
        <fullName evidence="4">JmjC domain-containing protein</fullName>
    </recommendedName>
</protein>
<dbReference type="InterPro" id="IPR045109">
    <property type="entry name" value="LSDs-like"/>
</dbReference>
<dbReference type="GO" id="GO:0003712">
    <property type="term" value="F:transcription coregulator activity"/>
    <property type="evidence" value="ECO:0007669"/>
    <property type="project" value="TreeGrafter"/>
</dbReference>
<dbReference type="PANTHER" id="PTHR12549:SF38">
    <property type="entry name" value="JMJC DOMAIN-CONTAINING HISTONE DEMETHYLASE 2, ISOFORM A"/>
    <property type="match status" value="1"/>
</dbReference>
<evidence type="ECO:0000313" key="6">
    <source>
        <dbReference type="Proteomes" id="UP000318571"/>
    </source>
</evidence>
<dbReference type="PANTHER" id="PTHR12549">
    <property type="entry name" value="JMJC DOMAIN-CONTAINING HISTONE DEMETHYLATION PROTEIN"/>
    <property type="match status" value="1"/>
</dbReference>
<comment type="caution">
    <text evidence="5">The sequence shown here is derived from an EMBL/GenBank/DDBJ whole genome shotgun (WGS) entry which is preliminary data.</text>
</comment>
<dbReference type="EMBL" id="VCGU01000004">
    <property type="protein sequence ID" value="TRY77118.1"/>
    <property type="molecule type" value="Genomic_DNA"/>
</dbReference>
<name>A0A553PHF6_TIGCA</name>
<reference evidence="5 6" key="1">
    <citation type="journal article" date="2018" name="Nat. Ecol. Evol.">
        <title>Genomic signatures of mitonuclear coevolution across populations of Tigriopus californicus.</title>
        <authorList>
            <person name="Barreto F.S."/>
            <person name="Watson E.T."/>
            <person name="Lima T.G."/>
            <person name="Willett C.S."/>
            <person name="Edmands S."/>
            <person name="Li W."/>
            <person name="Burton R.S."/>
        </authorList>
    </citation>
    <scope>NUCLEOTIDE SEQUENCE [LARGE SCALE GENOMIC DNA]</scope>
    <source>
        <strain evidence="5 6">San Diego</strain>
    </source>
</reference>
<dbReference type="Proteomes" id="UP000318571">
    <property type="component" value="Chromosome 5"/>
</dbReference>
<dbReference type="GO" id="GO:0000785">
    <property type="term" value="C:chromatin"/>
    <property type="evidence" value="ECO:0007669"/>
    <property type="project" value="TreeGrafter"/>
</dbReference>
<dbReference type="SMART" id="SM00558">
    <property type="entry name" value="JmjC"/>
    <property type="match status" value="1"/>
</dbReference>
<comment type="subcellular location">
    <subcellularLocation>
        <location evidence="1">Nucleus</location>
    </subcellularLocation>
</comment>
<dbReference type="GO" id="GO:0046872">
    <property type="term" value="F:metal ion binding"/>
    <property type="evidence" value="ECO:0007669"/>
    <property type="project" value="UniProtKB-KW"/>
</dbReference>
<dbReference type="OMA" id="RAMTLAH"/>
<gene>
    <name evidence="5" type="ORF">TCAL_05679</name>
</gene>
<evidence type="ECO:0000256" key="1">
    <source>
        <dbReference type="ARBA" id="ARBA00004123"/>
    </source>
</evidence>
<evidence type="ECO:0000313" key="5">
    <source>
        <dbReference type="EMBL" id="TRY77118.1"/>
    </source>
</evidence>
<feature type="domain" description="JmjC" evidence="4">
    <location>
        <begin position="425"/>
        <end position="635"/>
    </location>
</feature>
<keyword evidence="2" id="KW-0479">Metal-binding</keyword>
<dbReference type="STRING" id="6832.A0A553PHF6"/>
<dbReference type="PROSITE" id="PS51184">
    <property type="entry name" value="JMJC"/>
    <property type="match status" value="1"/>
</dbReference>
<dbReference type="AlphaFoldDB" id="A0A553PHF6"/>
<sequence length="682" mass="77630">MPNIFCRFYAFRRLKYSKKTAMLSVAGFCDPKDAREDDLDIWRASWDNAPEKLTVQQANYLISHLRADFELLIRQEEEAKNVNTSVEKDVAWKRVVQGVREMCDVCDATLFNYHWACCKCGFVVCLDCYRGRKNKENLRSWGGNEKDRDEFSWLLCTNSSCHDLEKLIFVQIIAGSALDEVSSKLIASSSSLTACLENGKNFEEIKEEDFANGDDLKANGGSELAMQDIISKAVEKSMKENGNGAHNGQPKELKYFSLPSEKNCKSRWRNQVVESVTWHKVSDSKLFHSEVDHSWMDHGRVLRLESKAEDSFSLDMFQEMWKHGSPVVISKSIADMDKSLWCPKYFLAEHSDNETAVINLTSGKVQSMPDLAKFWTGFSDHSKRSSETSILKLQDWPPMGDEFMEALPEHTSDLMKHLPLTSYTGRHAMLNTAASLPDVFVRSDLGPRPCFTYGFGTNSDHESKGTVELHFELADSLNILLNVSTAAQTTPQNVVQLLQRMDVLDDESKSRILEKSELLGAIWHVYHPADADKIRDFLNRERHSKETGKKKGHFDSSFDPIYEGDQYLCARRRKTLADEYNVVCCTILQFHGDAVFIPAGSPCQARHIHNSMSISLDFVSPENLSHTFQLFRDLRKLPESQPVAEDKLQVKNLIFHSIKNALSVLEASEKTKVKKEIKKIDF</sequence>
<dbReference type="GO" id="GO:0032454">
    <property type="term" value="F:histone H3K9 demethylase activity"/>
    <property type="evidence" value="ECO:0007669"/>
    <property type="project" value="InterPro"/>
</dbReference>
<dbReference type="GO" id="GO:0006357">
    <property type="term" value="P:regulation of transcription by RNA polymerase II"/>
    <property type="evidence" value="ECO:0007669"/>
    <property type="project" value="TreeGrafter"/>
</dbReference>
<proteinExistence type="predicted"/>
<dbReference type="InterPro" id="IPR003347">
    <property type="entry name" value="JmjC_dom"/>
</dbReference>
<dbReference type="OrthoDB" id="1667110at2759"/>